<evidence type="ECO:0000256" key="4">
    <source>
        <dbReference type="ARBA" id="ARBA00022490"/>
    </source>
</evidence>
<comment type="caution">
    <text evidence="13">The sequence shown here is derived from an EMBL/GenBank/DDBJ whole genome shotgun (WGS) entry which is preliminary data.</text>
</comment>
<evidence type="ECO:0000256" key="8">
    <source>
        <dbReference type="ARBA" id="ARBA00023212"/>
    </source>
</evidence>
<dbReference type="InterPro" id="IPR051889">
    <property type="entry name" value="CEP41"/>
</dbReference>
<keyword evidence="9" id="KW-0966">Cell projection</keyword>
<feature type="region of interest" description="Disordered" evidence="11">
    <location>
        <begin position="1"/>
        <end position="26"/>
    </location>
</feature>
<dbReference type="AlphaFoldDB" id="A0A8J6E517"/>
<gene>
    <name evidence="13" type="ORF">J8273_0417</name>
</gene>
<dbReference type="PANTHER" id="PTHR44390:SF1">
    <property type="entry name" value="CENTROSOMAL PROTEIN OF 41 KDA"/>
    <property type="match status" value="1"/>
</dbReference>
<evidence type="ECO:0000256" key="7">
    <source>
        <dbReference type="ARBA" id="ARBA00023069"/>
    </source>
</evidence>
<dbReference type="GO" id="GO:0005813">
    <property type="term" value="C:centrosome"/>
    <property type="evidence" value="ECO:0007669"/>
    <property type="project" value="UniProtKB-SubCell"/>
</dbReference>
<keyword evidence="6" id="KW-0653">Protein transport</keyword>
<evidence type="ECO:0000256" key="9">
    <source>
        <dbReference type="ARBA" id="ARBA00023273"/>
    </source>
</evidence>
<dbReference type="GO" id="GO:0060271">
    <property type="term" value="P:cilium assembly"/>
    <property type="evidence" value="ECO:0007669"/>
    <property type="project" value="TreeGrafter"/>
</dbReference>
<dbReference type="InterPro" id="IPR001763">
    <property type="entry name" value="Rhodanese-like_dom"/>
</dbReference>
<evidence type="ECO:0000256" key="11">
    <source>
        <dbReference type="SAM" id="MobiDB-lite"/>
    </source>
</evidence>
<organism evidence="13 14">
    <name type="scientific">Carpediemonas membranifera</name>
    <dbReference type="NCBI Taxonomy" id="201153"/>
    <lineage>
        <taxon>Eukaryota</taxon>
        <taxon>Metamonada</taxon>
        <taxon>Carpediemonas-like organisms</taxon>
        <taxon>Carpediemonas</taxon>
    </lineage>
</organism>
<dbReference type="InterPro" id="IPR036873">
    <property type="entry name" value="Rhodanese-like_dom_sf"/>
</dbReference>
<evidence type="ECO:0000256" key="2">
    <source>
        <dbReference type="ARBA" id="ARBA00004300"/>
    </source>
</evidence>
<reference evidence="13" key="1">
    <citation type="submission" date="2021-05" db="EMBL/GenBank/DDBJ databases">
        <title>A free-living protist that lacks canonical eukaryotic 1 DNA replication and segregation systems.</title>
        <authorList>
            <person name="Salas-Leiva D.E."/>
            <person name="Tromer E.C."/>
            <person name="Curtis B.A."/>
            <person name="Jerlstrom-Hultqvist J."/>
            <person name="Kolisko M."/>
            <person name="Yi Z."/>
            <person name="Salas-Leiva J.S."/>
            <person name="Gallot-Lavallee L."/>
            <person name="Kops G.J.P.L."/>
            <person name="Archibald J.M."/>
            <person name="Simpson A.G.B."/>
            <person name="Roger A.J."/>
        </authorList>
    </citation>
    <scope>NUCLEOTIDE SEQUENCE</scope>
    <source>
        <strain evidence="13">BICM</strain>
    </source>
</reference>
<dbReference type="PROSITE" id="PS50206">
    <property type="entry name" value="RHODANESE_3"/>
    <property type="match status" value="1"/>
</dbReference>
<dbReference type="CDD" id="cd00158">
    <property type="entry name" value="RHOD"/>
    <property type="match status" value="1"/>
</dbReference>
<dbReference type="GO" id="GO:0036064">
    <property type="term" value="C:ciliary basal body"/>
    <property type="evidence" value="ECO:0007669"/>
    <property type="project" value="TreeGrafter"/>
</dbReference>
<keyword evidence="14" id="KW-1185">Reference proteome</keyword>
<comment type="similarity">
    <text evidence="10">Belongs to the CEP41 family.</text>
</comment>
<evidence type="ECO:0000256" key="1">
    <source>
        <dbReference type="ARBA" id="ARBA00004120"/>
    </source>
</evidence>
<proteinExistence type="inferred from homology"/>
<keyword evidence="3" id="KW-0813">Transport</keyword>
<feature type="domain" description="Rhodanese" evidence="12">
    <location>
        <begin position="134"/>
        <end position="231"/>
    </location>
</feature>
<evidence type="ECO:0000313" key="14">
    <source>
        <dbReference type="Proteomes" id="UP000717585"/>
    </source>
</evidence>
<dbReference type="OrthoDB" id="70250at2759"/>
<accession>A0A8J6E517</accession>
<evidence type="ECO:0000256" key="10">
    <source>
        <dbReference type="ARBA" id="ARBA00038465"/>
    </source>
</evidence>
<comment type="subcellular location">
    <subcellularLocation>
        <location evidence="1">Cytoplasm</location>
        <location evidence="1">Cytoskeleton</location>
        <location evidence="1">Cilium basal body</location>
    </subcellularLocation>
    <subcellularLocation>
        <location evidence="2">Cytoplasm</location>
        <location evidence="2">Cytoskeleton</location>
        <location evidence="2">Microtubule organizing center</location>
        <location evidence="2">Centrosome</location>
    </subcellularLocation>
</comment>
<keyword evidence="4" id="KW-0963">Cytoplasm</keyword>
<evidence type="ECO:0000256" key="3">
    <source>
        <dbReference type="ARBA" id="ARBA00022448"/>
    </source>
</evidence>
<keyword evidence="8" id="KW-0206">Cytoskeleton</keyword>
<keyword evidence="7" id="KW-0969">Cilium</keyword>
<dbReference type="GO" id="GO:0015031">
    <property type="term" value="P:protein transport"/>
    <property type="evidence" value="ECO:0007669"/>
    <property type="project" value="UniProtKB-KW"/>
</dbReference>
<dbReference type="EMBL" id="JAHDYR010000012">
    <property type="protein sequence ID" value="KAG9395197.1"/>
    <property type="molecule type" value="Genomic_DNA"/>
</dbReference>
<protein>
    <submittedName>
        <fullName evidence="13">Rhodanese domain</fullName>
    </submittedName>
</protein>
<keyword evidence="5" id="KW-0970">Cilium biogenesis/degradation</keyword>
<evidence type="ECO:0000256" key="5">
    <source>
        <dbReference type="ARBA" id="ARBA00022794"/>
    </source>
</evidence>
<dbReference type="PANTHER" id="PTHR44390">
    <property type="entry name" value="CENTROSOMAL PROTEIN OF 41 KDA"/>
    <property type="match status" value="1"/>
</dbReference>
<sequence>MNRSGGTKPPRGPRIDSGFNSIKAAKRNGPDYKINARFQKVTEFKRIRLSSLAAWMNIAKEDFERPETFDSGESVFDAAPDQPRPVHKPPSIMSMAETEATAVSGPIPHIFMPALYFPRDEETGAALRPKVPMGTREAVVLDLREPEEYEKLHIWGSYPYHHVNLNKSVNPLDNDLYLFFKRGDGMTVLVGDEDTPIEDAGKRLVELGAPTVIVLKQFFLDFAVAAPQLLEGTEAADFNVSETIKRRAKEGKARRR</sequence>
<name>A0A8J6E517_9EUKA</name>
<dbReference type="SUPFAM" id="SSF52821">
    <property type="entry name" value="Rhodanese/Cell cycle control phosphatase"/>
    <property type="match status" value="1"/>
</dbReference>
<evidence type="ECO:0000313" key="13">
    <source>
        <dbReference type="EMBL" id="KAG9395197.1"/>
    </source>
</evidence>
<dbReference type="Pfam" id="PF00581">
    <property type="entry name" value="Rhodanese"/>
    <property type="match status" value="1"/>
</dbReference>
<evidence type="ECO:0000256" key="6">
    <source>
        <dbReference type="ARBA" id="ARBA00022927"/>
    </source>
</evidence>
<dbReference type="Proteomes" id="UP000717585">
    <property type="component" value="Unassembled WGS sequence"/>
</dbReference>
<evidence type="ECO:0000259" key="12">
    <source>
        <dbReference type="PROSITE" id="PS50206"/>
    </source>
</evidence>